<dbReference type="EMBL" id="FNPB01000010">
    <property type="protein sequence ID" value="SDY28557.1"/>
    <property type="molecule type" value="Genomic_DNA"/>
</dbReference>
<protein>
    <submittedName>
        <fullName evidence="1">Uncharacterized protein</fullName>
    </submittedName>
</protein>
<dbReference type="InterPro" id="IPR055926">
    <property type="entry name" value="DUF7503"/>
</dbReference>
<accession>A0A1H3ILS8</accession>
<dbReference type="RefSeq" id="WP_175454658.1">
    <property type="nucleotide sequence ID" value="NZ_FNPB01000010.1"/>
</dbReference>
<dbReference type="Pfam" id="PF24335">
    <property type="entry name" value="DUF7503"/>
    <property type="match status" value="1"/>
</dbReference>
<dbReference type="OrthoDB" id="210272at2157"/>
<dbReference type="AlphaFoldDB" id="A0A1H3ILS8"/>
<evidence type="ECO:0000313" key="1">
    <source>
        <dbReference type="EMBL" id="SDY28557.1"/>
    </source>
</evidence>
<organism evidence="1 2">
    <name type="scientific">Halobellus clavatus</name>
    <dbReference type="NCBI Taxonomy" id="660517"/>
    <lineage>
        <taxon>Archaea</taxon>
        <taxon>Methanobacteriati</taxon>
        <taxon>Methanobacteriota</taxon>
        <taxon>Stenosarchaea group</taxon>
        <taxon>Halobacteria</taxon>
        <taxon>Halobacteriales</taxon>
        <taxon>Haloferacaceae</taxon>
        <taxon>Halobellus</taxon>
    </lineage>
</organism>
<reference evidence="2" key="1">
    <citation type="submission" date="2016-10" db="EMBL/GenBank/DDBJ databases">
        <authorList>
            <person name="Varghese N."/>
            <person name="Submissions S."/>
        </authorList>
    </citation>
    <scope>NUCLEOTIDE SEQUENCE [LARGE SCALE GENOMIC DNA]</scope>
    <source>
        <strain evidence="2">CGMCC 1.10118</strain>
    </source>
</reference>
<gene>
    <name evidence="1" type="ORF">SAMN04487946_11067</name>
</gene>
<name>A0A1H3ILS8_9EURY</name>
<sequence length="47" mass="4769">MSEDDTNAVAEYLSNHPRAMGVLFTALLLLSQAGTVAAGNHGAISGP</sequence>
<dbReference type="Proteomes" id="UP000199170">
    <property type="component" value="Unassembled WGS sequence"/>
</dbReference>
<keyword evidence="2" id="KW-1185">Reference proteome</keyword>
<evidence type="ECO:0000313" key="2">
    <source>
        <dbReference type="Proteomes" id="UP000199170"/>
    </source>
</evidence>
<proteinExistence type="predicted"/>